<dbReference type="Proteomes" id="UP000815325">
    <property type="component" value="Unassembled WGS sequence"/>
</dbReference>
<protein>
    <submittedName>
        <fullName evidence="1">Uncharacterized protein</fullName>
    </submittedName>
</protein>
<name>A0ABQ7GD06_DUNSA</name>
<keyword evidence="2" id="KW-1185">Reference proteome</keyword>
<proteinExistence type="predicted"/>
<gene>
    <name evidence="1" type="ORF">DUNSADRAFT_11651</name>
</gene>
<organism evidence="1 2">
    <name type="scientific">Dunaliella salina</name>
    <name type="common">Green alga</name>
    <name type="synonym">Protococcus salinus</name>
    <dbReference type="NCBI Taxonomy" id="3046"/>
    <lineage>
        <taxon>Eukaryota</taxon>
        <taxon>Viridiplantae</taxon>
        <taxon>Chlorophyta</taxon>
        <taxon>core chlorophytes</taxon>
        <taxon>Chlorophyceae</taxon>
        <taxon>CS clade</taxon>
        <taxon>Chlamydomonadales</taxon>
        <taxon>Dunaliellaceae</taxon>
        <taxon>Dunaliella</taxon>
    </lineage>
</organism>
<accession>A0ABQ7GD06</accession>
<reference evidence="1" key="1">
    <citation type="submission" date="2017-08" db="EMBL/GenBank/DDBJ databases">
        <authorList>
            <person name="Polle J.E."/>
            <person name="Barry K."/>
            <person name="Cushman J."/>
            <person name="Schmutz J."/>
            <person name="Tran D."/>
            <person name="Hathwaick L.T."/>
            <person name="Yim W.C."/>
            <person name="Jenkins J."/>
            <person name="Mckie-Krisberg Z.M."/>
            <person name="Prochnik S."/>
            <person name="Lindquist E."/>
            <person name="Dockter R.B."/>
            <person name="Adam C."/>
            <person name="Molina H."/>
            <person name="Bunkerborg J."/>
            <person name="Jin E."/>
            <person name="Buchheim M."/>
            <person name="Magnuson J."/>
        </authorList>
    </citation>
    <scope>NUCLEOTIDE SEQUENCE</scope>
    <source>
        <strain evidence="1">CCAP 19/18</strain>
    </source>
</reference>
<evidence type="ECO:0000313" key="1">
    <source>
        <dbReference type="EMBL" id="KAF5832451.1"/>
    </source>
</evidence>
<sequence length="74" mass="8091">MQDEDKCLYCGACGTGPLAISYPWARVPASDRATIEEVVHDDMTFESGPSVETWCKCFACNKQPAARAAALQDY</sequence>
<evidence type="ECO:0000313" key="2">
    <source>
        <dbReference type="Proteomes" id="UP000815325"/>
    </source>
</evidence>
<dbReference type="EMBL" id="MU069872">
    <property type="protein sequence ID" value="KAF5832451.1"/>
    <property type="molecule type" value="Genomic_DNA"/>
</dbReference>
<comment type="caution">
    <text evidence="1">The sequence shown here is derived from an EMBL/GenBank/DDBJ whole genome shotgun (WGS) entry which is preliminary data.</text>
</comment>